<evidence type="ECO:0000313" key="2">
    <source>
        <dbReference type="Proteomes" id="UP000287177"/>
    </source>
</evidence>
<reference evidence="1 2" key="1">
    <citation type="submission" date="2013-06" db="EMBL/GenBank/DDBJ databases">
        <title>The draft sequence of the Mycobacterium elephantis genome.</title>
        <authorList>
            <person name="Pettersson F.B."/>
            <person name="Das S."/>
            <person name="Dasgupta S."/>
            <person name="Bhattacharya A."/>
            <person name="Kirsebom L.A."/>
        </authorList>
    </citation>
    <scope>NUCLEOTIDE SEQUENCE [LARGE SCALE GENOMIC DNA]</scope>
    <source>
        <strain evidence="1 2">DSM 44368</strain>
    </source>
</reference>
<keyword evidence="2" id="KW-1185">Reference proteome</keyword>
<dbReference type="EMBL" id="ATDN01000007">
    <property type="protein sequence ID" value="RWA21860.1"/>
    <property type="molecule type" value="Genomic_DNA"/>
</dbReference>
<dbReference type="Proteomes" id="UP000287177">
    <property type="component" value="Unassembled WGS sequence"/>
</dbReference>
<organism evidence="1 2">
    <name type="scientific">Mycolicibacterium elephantis DSM 44368</name>
    <dbReference type="NCBI Taxonomy" id="1335622"/>
    <lineage>
        <taxon>Bacteria</taxon>
        <taxon>Bacillati</taxon>
        <taxon>Actinomycetota</taxon>
        <taxon>Actinomycetes</taxon>
        <taxon>Mycobacteriales</taxon>
        <taxon>Mycobacteriaceae</taxon>
        <taxon>Mycolicibacterium</taxon>
    </lineage>
</organism>
<gene>
    <name evidence="1" type="ORF">MELE44368_14290</name>
</gene>
<comment type="caution">
    <text evidence="1">The sequence shown here is derived from an EMBL/GenBank/DDBJ whole genome shotgun (WGS) entry which is preliminary data.</text>
</comment>
<proteinExistence type="predicted"/>
<name>A0A439DX03_9MYCO</name>
<protein>
    <submittedName>
        <fullName evidence="1">Uncharacterized protein</fullName>
    </submittedName>
</protein>
<sequence length="48" mass="5272">MFFVRGGCQFIFAGPALLRGNLTLSLGRFALRIKGGPSLVHRHYIADP</sequence>
<accession>A0A439DX03</accession>
<dbReference type="AlphaFoldDB" id="A0A439DX03"/>
<evidence type="ECO:0000313" key="1">
    <source>
        <dbReference type="EMBL" id="RWA21860.1"/>
    </source>
</evidence>